<keyword evidence="1 2" id="KW-0694">RNA-binding</keyword>
<proteinExistence type="predicted"/>
<feature type="region of interest" description="Disordered" evidence="3">
    <location>
        <begin position="42"/>
        <end position="82"/>
    </location>
</feature>
<sequence length="669" mass="74305">MNTEDVYSPVIADNGSEDLLTTTSKEVVTPGDLGAKLEEIKLEYSENETPSEDDSGSERGSLDATTDPDIDADNQCKDKKLPSNFRGRPSACVFVASLAAEKSDDHLCISVTKHFEQWGKLAIVKVLRDTSNRPYAFVQYTTDENAKRALKEGQHSILDGRSIRCEPARVNRTLYILTSNDNGLSKVEIINLLKKYGEIEQIVGVDAAGNKAPLSSNSDKRIKEWFVKFVYRDDAIRAYANLRTQVSWHVEWAQNLEPTSTKNQETSTIDKLSIFIGQLSPSITKEELNERFSRHGKIKESVLVQRPNNVFSFIKFEDEQAAASAVEQENHAILKDRTMHVQYREIYHTNNYKRPTSDSPKLSLAPPPVNLSSKNNRSFSRNFSQNQTSRGMGQMGAAVSPGGGTVGATTTHGYGYSPLVENHGMFSMRYNNSAAPFSFNKRAGYFRSDKTTSWNERDEKECNENDNPENQNGKKKRAQSKVQEAPQDSNDTEGRKTSSSTPSSTVRTAVSSNMKESHISSIATATDDKPLGKKWAPHQDNNIRYASPTYVYYVPSDNVYEGGNSYPAVNNAAYYYPQPLQYFPSYDPGLAIAAPMDYNNAGAAAATPYYMYYNPASVPMGVEESNEKFAIPFYSNPSTSNSTKNSNHKYFGNANANANASTNATVTRN</sequence>
<accession>A0A1B2J8W4</accession>
<dbReference type="Pfam" id="PF00076">
    <property type="entry name" value="RRM_1"/>
    <property type="match status" value="2"/>
</dbReference>
<name>A0A1B2J8W4_PICPA</name>
<dbReference type="InterPro" id="IPR012677">
    <property type="entry name" value="Nucleotide-bd_a/b_plait_sf"/>
</dbReference>
<dbReference type="PANTHER" id="PTHR21245">
    <property type="entry name" value="HETEROGENEOUS NUCLEAR RIBONUCLEOPROTEIN"/>
    <property type="match status" value="1"/>
</dbReference>
<protein>
    <submittedName>
        <fullName evidence="5">BA75_01757T0</fullName>
    </submittedName>
</protein>
<feature type="compositionally biased region" description="Polar residues" evidence="3">
    <location>
        <begin position="350"/>
        <end position="360"/>
    </location>
</feature>
<evidence type="ECO:0000256" key="2">
    <source>
        <dbReference type="PROSITE-ProRule" id="PRU00176"/>
    </source>
</evidence>
<feature type="compositionally biased region" description="Acidic residues" evidence="3">
    <location>
        <begin position="45"/>
        <end position="55"/>
    </location>
</feature>
<gene>
    <name evidence="5" type="primary">RIM4</name>
    <name evidence="5" type="ORF">ATY40_BA7501757</name>
</gene>
<dbReference type="SUPFAM" id="SSF54928">
    <property type="entry name" value="RNA-binding domain, RBD"/>
    <property type="match status" value="2"/>
</dbReference>
<evidence type="ECO:0000313" key="5">
    <source>
        <dbReference type="EMBL" id="ANZ74494.1"/>
    </source>
</evidence>
<dbReference type="Gene3D" id="3.30.70.330">
    <property type="match status" value="2"/>
</dbReference>
<dbReference type="SMART" id="SM00360">
    <property type="entry name" value="RRM"/>
    <property type="match status" value="2"/>
</dbReference>
<evidence type="ECO:0000313" key="6">
    <source>
        <dbReference type="Proteomes" id="UP000094565"/>
    </source>
</evidence>
<evidence type="ECO:0000256" key="3">
    <source>
        <dbReference type="SAM" id="MobiDB-lite"/>
    </source>
</evidence>
<dbReference type="InterPro" id="IPR000504">
    <property type="entry name" value="RRM_dom"/>
</dbReference>
<feature type="domain" description="RRM" evidence="4">
    <location>
        <begin position="272"/>
        <end position="346"/>
    </location>
</feature>
<dbReference type="OrthoDB" id="410044at2759"/>
<feature type="compositionally biased region" description="Basic and acidic residues" evidence="3">
    <location>
        <begin position="451"/>
        <end position="463"/>
    </location>
</feature>
<feature type="compositionally biased region" description="Low complexity" evidence="3">
    <location>
        <begin position="497"/>
        <end position="512"/>
    </location>
</feature>
<evidence type="ECO:0000256" key="1">
    <source>
        <dbReference type="ARBA" id="ARBA00022884"/>
    </source>
</evidence>
<feature type="region of interest" description="Disordered" evidence="3">
    <location>
        <begin position="350"/>
        <end position="402"/>
    </location>
</feature>
<dbReference type="EMBL" id="CP014584">
    <property type="protein sequence ID" value="ANZ74494.1"/>
    <property type="molecule type" value="Genomic_DNA"/>
</dbReference>
<feature type="compositionally biased region" description="Low complexity" evidence="3">
    <location>
        <begin position="370"/>
        <end position="387"/>
    </location>
</feature>
<dbReference type="InterPro" id="IPR034352">
    <property type="entry name" value="Rim4_RRM1"/>
</dbReference>
<dbReference type="PROSITE" id="PS50102">
    <property type="entry name" value="RRM"/>
    <property type="match status" value="2"/>
</dbReference>
<evidence type="ECO:0000259" key="4">
    <source>
        <dbReference type="PROSITE" id="PS50102"/>
    </source>
</evidence>
<reference evidence="5 6" key="1">
    <citation type="submission" date="2016-02" db="EMBL/GenBank/DDBJ databases">
        <title>Comparative genomic and transcriptomic foundation for Pichia pastoris.</title>
        <authorList>
            <person name="Love K.R."/>
            <person name="Shah K.A."/>
            <person name="Whittaker C.A."/>
            <person name="Wu J."/>
            <person name="Bartlett M.C."/>
            <person name="Ma D."/>
            <person name="Leeson R.L."/>
            <person name="Priest M."/>
            <person name="Young S.K."/>
            <person name="Love J.C."/>
        </authorList>
    </citation>
    <scope>NUCLEOTIDE SEQUENCE [LARGE SCALE GENOMIC DNA]</scope>
    <source>
        <strain evidence="5 6">ATCC 28485</strain>
    </source>
</reference>
<feature type="domain" description="RRM" evidence="4">
    <location>
        <begin position="91"/>
        <end position="181"/>
    </location>
</feature>
<dbReference type="InterPro" id="IPR035979">
    <property type="entry name" value="RBD_domain_sf"/>
</dbReference>
<feature type="compositionally biased region" description="Polar residues" evidence="3">
    <location>
        <begin position="480"/>
        <end position="489"/>
    </location>
</feature>
<dbReference type="AlphaFoldDB" id="A0A1B2J8W4"/>
<feature type="region of interest" description="Disordered" evidence="3">
    <location>
        <begin position="451"/>
        <end position="523"/>
    </location>
</feature>
<dbReference type="Proteomes" id="UP000094565">
    <property type="component" value="Chromosome 1"/>
</dbReference>
<dbReference type="CDD" id="cd12453">
    <property type="entry name" value="RRM1_RIM4_like"/>
    <property type="match status" value="1"/>
</dbReference>
<organism evidence="5 6">
    <name type="scientific">Komagataella pastoris</name>
    <name type="common">Yeast</name>
    <name type="synonym">Pichia pastoris</name>
    <dbReference type="NCBI Taxonomy" id="4922"/>
    <lineage>
        <taxon>Eukaryota</taxon>
        <taxon>Fungi</taxon>
        <taxon>Dikarya</taxon>
        <taxon>Ascomycota</taxon>
        <taxon>Saccharomycotina</taxon>
        <taxon>Pichiomycetes</taxon>
        <taxon>Pichiales</taxon>
        <taxon>Pichiaceae</taxon>
        <taxon>Komagataella</taxon>
    </lineage>
</organism>
<dbReference type="GO" id="GO:0003723">
    <property type="term" value="F:RNA binding"/>
    <property type="evidence" value="ECO:0007669"/>
    <property type="project" value="UniProtKB-UniRule"/>
</dbReference>
<keyword evidence="6" id="KW-1185">Reference proteome</keyword>